<dbReference type="Pfam" id="PF08241">
    <property type="entry name" value="Methyltransf_11"/>
    <property type="match status" value="1"/>
</dbReference>
<dbReference type="CDD" id="cd02440">
    <property type="entry name" value="AdoMet_MTases"/>
    <property type="match status" value="1"/>
</dbReference>
<dbReference type="SUPFAM" id="SSF53335">
    <property type="entry name" value="S-adenosyl-L-methionine-dependent methyltransferases"/>
    <property type="match status" value="1"/>
</dbReference>
<dbReference type="RefSeq" id="WP_103919517.1">
    <property type="nucleotide sequence ID" value="NZ_FMSV02000366.1"/>
</dbReference>
<dbReference type="InterPro" id="IPR013216">
    <property type="entry name" value="Methyltransf_11"/>
</dbReference>
<keyword evidence="3" id="KW-1185">Reference proteome</keyword>
<proteinExistence type="predicted"/>
<evidence type="ECO:0000259" key="1">
    <source>
        <dbReference type="Pfam" id="PF08241"/>
    </source>
</evidence>
<dbReference type="OrthoDB" id="9760689at2"/>
<protein>
    <submittedName>
        <fullName evidence="2">Putative methyltransferase YcgJ</fullName>
        <ecNumber evidence="2">2.1.1.-</ecNumber>
    </submittedName>
</protein>
<feature type="domain" description="Methyltransferase type 11" evidence="1">
    <location>
        <begin position="68"/>
        <end position="163"/>
    </location>
</feature>
<name>A0A1H6F8H8_9GAMM</name>
<dbReference type="Proteomes" id="UP000236724">
    <property type="component" value="Unassembled WGS sequence"/>
</dbReference>
<dbReference type="Gene3D" id="3.40.50.150">
    <property type="entry name" value="Vaccinia Virus protein VP39"/>
    <property type="match status" value="1"/>
</dbReference>
<dbReference type="InterPro" id="IPR029063">
    <property type="entry name" value="SAM-dependent_MTases_sf"/>
</dbReference>
<dbReference type="PANTHER" id="PTHR43591">
    <property type="entry name" value="METHYLTRANSFERASE"/>
    <property type="match status" value="1"/>
</dbReference>
<keyword evidence="2" id="KW-0489">Methyltransferase</keyword>
<dbReference type="AlphaFoldDB" id="A0A1H6F8H8"/>
<organism evidence="2 3">
    <name type="scientific">Candidatus Venteria ishoeyi</name>
    <dbReference type="NCBI Taxonomy" id="1899563"/>
    <lineage>
        <taxon>Bacteria</taxon>
        <taxon>Pseudomonadati</taxon>
        <taxon>Pseudomonadota</taxon>
        <taxon>Gammaproteobacteria</taxon>
        <taxon>Thiotrichales</taxon>
        <taxon>Thiotrichaceae</taxon>
        <taxon>Venteria</taxon>
    </lineage>
</organism>
<dbReference type="GO" id="GO:0032259">
    <property type="term" value="P:methylation"/>
    <property type="evidence" value="ECO:0007669"/>
    <property type="project" value="UniProtKB-KW"/>
</dbReference>
<evidence type="ECO:0000313" key="3">
    <source>
        <dbReference type="Proteomes" id="UP000236724"/>
    </source>
</evidence>
<evidence type="ECO:0000313" key="2">
    <source>
        <dbReference type="EMBL" id="SEH05619.1"/>
    </source>
</evidence>
<dbReference type="EMBL" id="FMSV02000366">
    <property type="protein sequence ID" value="SEH05619.1"/>
    <property type="molecule type" value="Genomic_DNA"/>
</dbReference>
<reference evidence="2 3" key="1">
    <citation type="submission" date="2016-10" db="EMBL/GenBank/DDBJ databases">
        <authorList>
            <person name="de Groot N.N."/>
        </authorList>
    </citation>
    <scope>NUCLEOTIDE SEQUENCE [LARGE SCALE GENOMIC DNA]</scope>
    <source>
        <strain evidence="2">MBHS1</strain>
    </source>
</reference>
<dbReference type="GO" id="GO:0008757">
    <property type="term" value="F:S-adenosylmethionine-dependent methyltransferase activity"/>
    <property type="evidence" value="ECO:0007669"/>
    <property type="project" value="InterPro"/>
</dbReference>
<gene>
    <name evidence="2" type="primary">ycgJ</name>
    <name evidence="2" type="ORF">MBHS_01474</name>
</gene>
<dbReference type="EC" id="2.1.1.-" evidence="2"/>
<sequence>MNDFFSKKIQSEQQEFNEYKHNYRSEIDKHLSFAGKKHDFYTKVKADYLLKQAKHLQIDLQNINLKILDIGCGHGMIHPFILNEDKNLELHGIDPANEVIEIAKKQNTNVNYEVNDGITLPYADNSFDIVFSICVMHHVSPENWQQFLQEAYRVTAKKGELIIIEHNPYNPLTRYIVNTCPLDKNAILLKPQQLKNMMRNISTIGSICDFILFFPFESKFFQKLEEQLTWLPLGAQYAVRIRK</sequence>
<accession>A0A1H6F8H8</accession>
<keyword evidence="2" id="KW-0808">Transferase</keyword>